<keyword evidence="2" id="KW-0288">FMN</keyword>
<comment type="caution">
    <text evidence="4">The sequence shown here is derived from an EMBL/GenBank/DDBJ whole genome shotgun (WGS) entry which is preliminary data.</text>
</comment>
<evidence type="ECO:0000313" key="5">
    <source>
        <dbReference type="Proteomes" id="UP000621856"/>
    </source>
</evidence>
<accession>A0A8J3A0K8</accession>
<dbReference type="Pfam" id="PF03358">
    <property type="entry name" value="FMN_red"/>
    <property type="match status" value="1"/>
</dbReference>
<dbReference type="PANTHER" id="PTHR43278:SF4">
    <property type="entry name" value="NAD(P)H-DEPENDENT FMN-CONTAINING OXIDOREDUCTASE YWQN-RELATED"/>
    <property type="match status" value="1"/>
</dbReference>
<dbReference type="SUPFAM" id="SSF52218">
    <property type="entry name" value="Flavoproteins"/>
    <property type="match status" value="1"/>
</dbReference>
<dbReference type="Proteomes" id="UP000621856">
    <property type="component" value="Unassembled WGS sequence"/>
</dbReference>
<feature type="domain" description="NADPH-dependent FMN reductase-like" evidence="3">
    <location>
        <begin position="11"/>
        <end position="157"/>
    </location>
</feature>
<reference evidence="4" key="2">
    <citation type="submission" date="2020-09" db="EMBL/GenBank/DDBJ databases">
        <authorList>
            <person name="Sun Q."/>
            <person name="Zhou Y."/>
        </authorList>
    </citation>
    <scope>NUCLEOTIDE SEQUENCE</scope>
    <source>
        <strain evidence="4">CGMCC 1.14984</strain>
    </source>
</reference>
<protein>
    <submittedName>
        <fullName evidence="4">Flavodoxin</fullName>
    </submittedName>
</protein>
<proteinExistence type="predicted"/>
<dbReference type="InterPro" id="IPR051796">
    <property type="entry name" value="ISF_SsuE-like"/>
</dbReference>
<evidence type="ECO:0000256" key="1">
    <source>
        <dbReference type="ARBA" id="ARBA00022630"/>
    </source>
</evidence>
<dbReference type="Gene3D" id="3.40.50.360">
    <property type="match status" value="1"/>
</dbReference>
<organism evidence="4 5">
    <name type="scientific">Aquisalinus luteolus</name>
    <dbReference type="NCBI Taxonomy" id="1566827"/>
    <lineage>
        <taxon>Bacteria</taxon>
        <taxon>Pseudomonadati</taxon>
        <taxon>Pseudomonadota</taxon>
        <taxon>Alphaproteobacteria</taxon>
        <taxon>Parvularculales</taxon>
        <taxon>Parvularculaceae</taxon>
        <taxon>Aquisalinus</taxon>
    </lineage>
</organism>
<dbReference type="EMBL" id="BMGZ01000001">
    <property type="protein sequence ID" value="GGH93346.1"/>
    <property type="molecule type" value="Genomic_DNA"/>
</dbReference>
<reference evidence="4" key="1">
    <citation type="journal article" date="2014" name="Int. J. Syst. Evol. Microbiol.">
        <title>Complete genome sequence of Corynebacterium casei LMG S-19264T (=DSM 44701T), isolated from a smear-ripened cheese.</title>
        <authorList>
            <consortium name="US DOE Joint Genome Institute (JGI-PGF)"/>
            <person name="Walter F."/>
            <person name="Albersmeier A."/>
            <person name="Kalinowski J."/>
            <person name="Ruckert C."/>
        </authorList>
    </citation>
    <scope>NUCLEOTIDE SEQUENCE</scope>
    <source>
        <strain evidence="4">CGMCC 1.14984</strain>
    </source>
</reference>
<dbReference type="GO" id="GO:0016491">
    <property type="term" value="F:oxidoreductase activity"/>
    <property type="evidence" value="ECO:0007669"/>
    <property type="project" value="InterPro"/>
</dbReference>
<gene>
    <name evidence="4" type="ORF">GCM10011355_04970</name>
</gene>
<sequence length="213" mass="23313">MAENFLTRDTMKALYLNCSLKSSSDQSNTEALMKESMAILGDQGVETELVRIADKNIDAVMDPKHEDDWMGEIYPKILDANILVIGSPIWIGNMASHATKVLERLYAHSAETNDKGQYAYYGRVGGAMVTGNEDGGKHVSRDLLYGLQHVGFCIPPQADAYWVGEAGPGPSYIEAGGNDFTTNMCRTMSWNLIHFGRMLKENGGVPAEGNTSK</sequence>
<evidence type="ECO:0000313" key="4">
    <source>
        <dbReference type="EMBL" id="GGH93346.1"/>
    </source>
</evidence>
<dbReference type="InterPro" id="IPR005025">
    <property type="entry name" value="FMN_Rdtase-like_dom"/>
</dbReference>
<dbReference type="RefSeq" id="WP_229714501.1">
    <property type="nucleotide sequence ID" value="NZ_BMGZ01000001.1"/>
</dbReference>
<name>A0A8J3A0K8_9PROT</name>
<dbReference type="InterPro" id="IPR029039">
    <property type="entry name" value="Flavoprotein-like_sf"/>
</dbReference>
<evidence type="ECO:0000256" key="2">
    <source>
        <dbReference type="ARBA" id="ARBA00022643"/>
    </source>
</evidence>
<dbReference type="AlphaFoldDB" id="A0A8J3A0K8"/>
<dbReference type="PANTHER" id="PTHR43278">
    <property type="entry name" value="NAD(P)H-DEPENDENT FMN-CONTAINING OXIDOREDUCTASE YWQN-RELATED"/>
    <property type="match status" value="1"/>
</dbReference>
<evidence type="ECO:0000259" key="3">
    <source>
        <dbReference type="Pfam" id="PF03358"/>
    </source>
</evidence>
<keyword evidence="1" id="KW-0285">Flavoprotein</keyword>